<keyword evidence="2" id="KW-1185">Reference proteome</keyword>
<organism evidence="1 2">
    <name type="scientific">Vaccinium darrowii</name>
    <dbReference type="NCBI Taxonomy" id="229202"/>
    <lineage>
        <taxon>Eukaryota</taxon>
        <taxon>Viridiplantae</taxon>
        <taxon>Streptophyta</taxon>
        <taxon>Embryophyta</taxon>
        <taxon>Tracheophyta</taxon>
        <taxon>Spermatophyta</taxon>
        <taxon>Magnoliopsida</taxon>
        <taxon>eudicotyledons</taxon>
        <taxon>Gunneridae</taxon>
        <taxon>Pentapetalae</taxon>
        <taxon>asterids</taxon>
        <taxon>Ericales</taxon>
        <taxon>Ericaceae</taxon>
        <taxon>Vaccinioideae</taxon>
        <taxon>Vaccinieae</taxon>
        <taxon>Vaccinium</taxon>
    </lineage>
</organism>
<name>A0ACB7ZMI6_9ERIC</name>
<protein>
    <submittedName>
        <fullName evidence="1">Uncharacterized protein</fullName>
    </submittedName>
</protein>
<dbReference type="Proteomes" id="UP000828048">
    <property type="component" value="Chromosome 9"/>
</dbReference>
<comment type="caution">
    <text evidence="1">The sequence shown here is derived from an EMBL/GenBank/DDBJ whole genome shotgun (WGS) entry which is preliminary data.</text>
</comment>
<evidence type="ECO:0000313" key="1">
    <source>
        <dbReference type="EMBL" id="KAH7866694.1"/>
    </source>
</evidence>
<evidence type="ECO:0000313" key="2">
    <source>
        <dbReference type="Proteomes" id="UP000828048"/>
    </source>
</evidence>
<reference evidence="1 2" key="1">
    <citation type="journal article" date="2021" name="Hortic Res">
        <title>High-quality reference genome and annotation aids understanding of berry development for evergreen blueberry (Vaccinium darrowii).</title>
        <authorList>
            <person name="Yu J."/>
            <person name="Hulse-Kemp A.M."/>
            <person name="Babiker E."/>
            <person name="Staton M."/>
        </authorList>
    </citation>
    <scope>NUCLEOTIDE SEQUENCE [LARGE SCALE GENOMIC DNA]</scope>
    <source>
        <strain evidence="2">cv. NJ 8807/NJ 8810</strain>
        <tissue evidence="1">Young leaf</tissue>
    </source>
</reference>
<accession>A0ACB7ZMI6</accession>
<proteinExistence type="predicted"/>
<dbReference type="EMBL" id="CM037159">
    <property type="protein sequence ID" value="KAH7866694.1"/>
    <property type="molecule type" value="Genomic_DNA"/>
</dbReference>
<gene>
    <name evidence="1" type="ORF">Vadar_023676</name>
</gene>
<sequence length="318" mass="36089">MYITTGTKNTGGKTGAQLKVKEVTDGNTTTSKKLPKDVSDTSRKKGRITTAEAKNESTGGHARKRKRSSTDGGQGGRIKRAPKAEVNEGDGCGTPYRSSLGGIMTVIKELDLRDSHKRVLKLTPFWAIFEAIIDNKVTQSQCRKSDKMIIEIIESFDPDEGKFRIGKRRQLLDVTSADLGDDTDDVEDVVKLLCLYILHTFFFPMGINVKWVLFECVDDLERMRRYDWNGAIIKELMTSIKKYHKEPRKVSGCVMSLLYWLCEHTTLAQPLHPEHTLGIVRWSIPKLVNKFKKVWIKDLKQKQVCVQKTYLTLDTSYA</sequence>